<sequence>MGPIKRHQKGSVKPSSMTDSEYQARVHGSGFDISRICKDDFKIEHPTLISSLHDTVTTSTEEPHIPSNIEKQAEITSVIKIVNVHLNKDENGVEHNTYCYECMKINKPNMYLVVRRGSLFSIFVEFSRGFDLQDDKLLLTFFIKGCAYPRTGNGTKVVVPVLPKTFFANNSYSWNAYCEPVSGNGKYVKVFIRPPANAIVHKWKMLVSAVISKTICNFQCPGEIYILFNAWCKDDETYIERNERRMEYIINDVGLVFKGTDQSYEKNVWKYGQFEQNIIDCSLIIISDIAKIPYSQCQSAIQVAIGVRKALINPLFIDNLRRLKKCCKKEIIHKNNGSQSPLKQFFKSGMPIVNATHSLKIGIIVTVLRSLGIAARTITGFRILFSEDPSSVIDYFYSEAGHHPWRGTDVVKEYAEWVEVYLNRNDVGKEHSGWCYLDVQYGPSPVTAIKNKQSQIPYDTALVVQKLNASIVYWKVLQGDKPLKFIRKSSLRVCSKILTKKINSFEEEDISQNYREGKIIDRKNSIAYTTPPPPEKRQTKQSTIDLRAAENITLWKDGIPFLCNNTDSTARAFFTYSYNNEPSNNVSLEFCPQGFPNDVLIGNPFRATAVLSNLAEGTNYTIRIIWQVWSKITFTKRMNMITRVAKTFILNAESSVTQELVLTFNDYIKQLNEVGTFSVLCQATVLETNYDYFFENDFRVIQPELRIKLIGDLELYKKSILEVFLINTLPINIVQPKMIMAECDCHKCVFINFDVIKPQDRVVGRFTIIPYGIGKYTITARLIGNNIEATTFLDTIVLK</sequence>
<dbReference type="PANTHER" id="PTHR11590:SF69">
    <property type="entry name" value="RE08173P"/>
    <property type="match status" value="1"/>
</dbReference>
<dbReference type="SUPFAM" id="SSF49309">
    <property type="entry name" value="Transglutaminase, two C-terminal domains"/>
    <property type="match status" value="2"/>
</dbReference>
<reference evidence="4" key="1">
    <citation type="submission" date="2022-01" db="UniProtKB">
        <authorList>
            <consortium name="EnsemblMetazoa"/>
        </authorList>
    </citation>
    <scope>IDENTIFICATION</scope>
</reference>
<dbReference type="Pfam" id="PF00868">
    <property type="entry name" value="Transglut_N"/>
    <property type="match status" value="1"/>
</dbReference>
<feature type="region of interest" description="Disordered" evidence="2">
    <location>
        <begin position="1"/>
        <end position="21"/>
    </location>
</feature>
<evidence type="ECO:0000256" key="1">
    <source>
        <dbReference type="ARBA" id="ARBA00005968"/>
    </source>
</evidence>
<dbReference type="KEGG" id="clec:106672607"/>
<dbReference type="InterPro" id="IPR036238">
    <property type="entry name" value="Transglutaminase_C_sf"/>
</dbReference>
<accession>A0A8I6S887</accession>
<feature type="compositionally biased region" description="Basic residues" evidence="2">
    <location>
        <begin position="1"/>
        <end position="10"/>
    </location>
</feature>
<dbReference type="RefSeq" id="XP_014259641.1">
    <property type="nucleotide sequence ID" value="XM_014404155.1"/>
</dbReference>
<proteinExistence type="inferred from homology"/>
<dbReference type="GeneID" id="106672607"/>
<evidence type="ECO:0000256" key="2">
    <source>
        <dbReference type="SAM" id="MobiDB-lite"/>
    </source>
</evidence>
<dbReference type="Proteomes" id="UP000494040">
    <property type="component" value="Unassembled WGS sequence"/>
</dbReference>
<dbReference type="SMART" id="SM00460">
    <property type="entry name" value="TGc"/>
    <property type="match status" value="1"/>
</dbReference>
<feature type="domain" description="Transglutaminase-like" evidence="3">
    <location>
        <begin position="355"/>
        <end position="441"/>
    </location>
</feature>
<dbReference type="InterPro" id="IPR001102">
    <property type="entry name" value="Transglutaminase_N"/>
</dbReference>
<protein>
    <recommendedName>
        <fullName evidence="3">Transglutaminase-like domain-containing protein</fullName>
    </recommendedName>
</protein>
<dbReference type="PANTHER" id="PTHR11590">
    <property type="entry name" value="PROTEIN-GLUTAMINE GAMMA-GLUTAMYLTRANSFERASE"/>
    <property type="match status" value="1"/>
</dbReference>
<dbReference type="InterPro" id="IPR002931">
    <property type="entry name" value="Transglutaminase-like"/>
</dbReference>
<dbReference type="OrthoDB" id="437511at2759"/>
<name>A0A8I6S887_CIMLE</name>
<evidence type="ECO:0000313" key="5">
    <source>
        <dbReference type="Proteomes" id="UP000494040"/>
    </source>
</evidence>
<dbReference type="Gene3D" id="2.60.40.10">
    <property type="entry name" value="Immunoglobulins"/>
    <property type="match status" value="2"/>
</dbReference>
<dbReference type="AlphaFoldDB" id="A0A8I6S887"/>
<dbReference type="InterPro" id="IPR038765">
    <property type="entry name" value="Papain-like_cys_pep_sf"/>
</dbReference>
<dbReference type="InterPro" id="IPR050779">
    <property type="entry name" value="Transglutaminase"/>
</dbReference>
<dbReference type="GO" id="GO:0003810">
    <property type="term" value="F:protein-glutamine gamma-glutamyltransferase activity"/>
    <property type="evidence" value="ECO:0007669"/>
    <property type="project" value="InterPro"/>
</dbReference>
<evidence type="ECO:0000313" key="4">
    <source>
        <dbReference type="EnsemblMetazoa" id="XP_014259641.1"/>
    </source>
</evidence>
<organism evidence="4 5">
    <name type="scientific">Cimex lectularius</name>
    <name type="common">Bed bug</name>
    <name type="synonym">Acanthia lectularia</name>
    <dbReference type="NCBI Taxonomy" id="79782"/>
    <lineage>
        <taxon>Eukaryota</taxon>
        <taxon>Metazoa</taxon>
        <taxon>Ecdysozoa</taxon>
        <taxon>Arthropoda</taxon>
        <taxon>Hexapoda</taxon>
        <taxon>Insecta</taxon>
        <taxon>Pterygota</taxon>
        <taxon>Neoptera</taxon>
        <taxon>Paraneoptera</taxon>
        <taxon>Hemiptera</taxon>
        <taxon>Heteroptera</taxon>
        <taxon>Panheteroptera</taxon>
        <taxon>Cimicomorpha</taxon>
        <taxon>Cimicidae</taxon>
        <taxon>Cimex</taxon>
    </lineage>
</organism>
<dbReference type="EnsemblMetazoa" id="XM_014404155.1">
    <property type="protein sequence ID" value="XP_014259641.1"/>
    <property type="gene ID" value="LOC106672607"/>
</dbReference>
<dbReference type="SUPFAM" id="SSF54001">
    <property type="entry name" value="Cysteine proteinases"/>
    <property type="match status" value="1"/>
</dbReference>
<dbReference type="Gene3D" id="3.90.260.10">
    <property type="entry name" value="Transglutaminase-like"/>
    <property type="match status" value="1"/>
</dbReference>
<comment type="similarity">
    <text evidence="1">Belongs to the transglutaminase superfamily. Transglutaminase family.</text>
</comment>
<keyword evidence="5" id="KW-1185">Reference proteome</keyword>
<dbReference type="InterPro" id="IPR036985">
    <property type="entry name" value="Transglutaminase-like_sf"/>
</dbReference>
<dbReference type="SUPFAM" id="SSF81296">
    <property type="entry name" value="E set domains"/>
    <property type="match status" value="1"/>
</dbReference>
<dbReference type="InterPro" id="IPR013783">
    <property type="entry name" value="Ig-like_fold"/>
</dbReference>
<evidence type="ECO:0000259" key="3">
    <source>
        <dbReference type="SMART" id="SM00460"/>
    </source>
</evidence>
<dbReference type="InterPro" id="IPR014756">
    <property type="entry name" value="Ig_E-set"/>
</dbReference>